<gene>
    <name evidence="1" type="ORF">EVA_02123</name>
</gene>
<organism evidence="1">
    <name type="scientific">gut metagenome</name>
    <dbReference type="NCBI Taxonomy" id="749906"/>
    <lineage>
        <taxon>unclassified sequences</taxon>
        <taxon>metagenomes</taxon>
        <taxon>organismal metagenomes</taxon>
    </lineage>
</organism>
<dbReference type="EMBL" id="AMCI01000327">
    <property type="protein sequence ID" value="EJX09763.1"/>
    <property type="molecule type" value="Genomic_DNA"/>
</dbReference>
<reference evidence="1" key="1">
    <citation type="journal article" date="2012" name="PLoS ONE">
        <title>Gene sets for utilization of primary and secondary nutrition supplies in the distal gut of endangered iberian lynx.</title>
        <authorList>
            <person name="Alcaide M."/>
            <person name="Messina E."/>
            <person name="Richter M."/>
            <person name="Bargiela R."/>
            <person name="Peplies J."/>
            <person name="Huws S.A."/>
            <person name="Newbold C.J."/>
            <person name="Golyshin P.N."/>
            <person name="Simon M.A."/>
            <person name="Lopez G."/>
            <person name="Yakimov M.M."/>
            <person name="Ferrer M."/>
        </authorList>
    </citation>
    <scope>NUCLEOTIDE SEQUENCE</scope>
</reference>
<protein>
    <recommendedName>
        <fullName evidence="2">Tetratricopeptide repeat protein</fullName>
    </recommendedName>
</protein>
<name>J9H1U7_9ZZZZ</name>
<dbReference type="AlphaFoldDB" id="J9H1U7"/>
<evidence type="ECO:0000313" key="1">
    <source>
        <dbReference type="EMBL" id="EJX09763.1"/>
    </source>
</evidence>
<sequence length="145" mass="16787">MAYTQADADDATEALFFEATYQLGSCLVELGLYEKALYYLDWAQEGSNVEYMAEYINGLCNSADVRALEEINAVLEHLTAPEDPAFQEAYENYRSFLMRRKSYVLIGRHHFEEAEQLLKEMLNDPLSKEYAEGELRFLQQFKQKG</sequence>
<accession>J9H1U7</accession>
<comment type="caution">
    <text evidence="1">The sequence shown here is derived from an EMBL/GenBank/DDBJ whole genome shotgun (WGS) entry which is preliminary data.</text>
</comment>
<evidence type="ECO:0008006" key="2">
    <source>
        <dbReference type="Google" id="ProtNLM"/>
    </source>
</evidence>
<proteinExistence type="predicted"/>